<dbReference type="PANTHER" id="PTHR43649">
    <property type="entry name" value="ARABINOSE-BINDING PROTEIN-RELATED"/>
    <property type="match status" value="1"/>
</dbReference>
<dbReference type="SUPFAM" id="SSF53850">
    <property type="entry name" value="Periplasmic binding protein-like II"/>
    <property type="match status" value="1"/>
</dbReference>
<keyword evidence="3 4" id="KW-0732">Signal</keyword>
<dbReference type="EMBL" id="CP014228">
    <property type="protein sequence ID" value="AMD86431.1"/>
    <property type="molecule type" value="Genomic_DNA"/>
</dbReference>
<accession>A0A109W209</accession>
<dbReference type="AlphaFoldDB" id="A0A109W209"/>
<sequence>MTALSRRSFLATSAGIAALAAAGGTLAGCSSGDDGKVHLELFQFKSEAIDLFTKICDDFNAANPDVVVTQNFQADNVTALRARLVKGDMPDMMTINGDYNYGALARTGIFRDFTDTGMLDGVNPTMANILNTLGTGGDGQTNGVAFADNGSGIIYNKDIFEKAGVEPPTTWAELIEVCDELQAQGINPFYWATKDNWTGAPAFSSLSGDFLTDGVAAWYDKRREIGNGMSFKELTPVFEKMHQAYQYGNSNKAGLGYNDGNQGFAQGKGAMYWHGTYAIPAIRSYNKDINLGTFATPADDAKDTKVVSGVDVALTMGTDPAHPEENMRFFQYLMDKANMKAYCDEQVAYPTLTTLSATDPALEGLQQYFDDERLATYSDHNFPPAITLNAYIQQYFFDGDLDKLITTLDTQWNKVVKRINETS</sequence>
<dbReference type="STRING" id="111015.AXF14_00970"/>
<evidence type="ECO:0000256" key="4">
    <source>
        <dbReference type="SAM" id="SignalP"/>
    </source>
</evidence>
<comment type="similarity">
    <text evidence="1">Belongs to the bacterial solute-binding protein 1 family.</text>
</comment>
<dbReference type="PROSITE" id="PS51318">
    <property type="entry name" value="TAT"/>
    <property type="match status" value="1"/>
</dbReference>
<dbReference type="InterPro" id="IPR006311">
    <property type="entry name" value="TAT_signal"/>
</dbReference>
<dbReference type="RefSeq" id="WP_067939226.1">
    <property type="nucleotide sequence ID" value="NZ_CP014228.1"/>
</dbReference>
<keyword evidence="2" id="KW-0813">Transport</keyword>
<dbReference type="KEGG" id="ard:AXF14_00970"/>
<evidence type="ECO:0000313" key="5">
    <source>
        <dbReference type="EMBL" id="AMD86431.1"/>
    </source>
</evidence>
<dbReference type="PROSITE" id="PS01037">
    <property type="entry name" value="SBP_BACTERIAL_1"/>
    <property type="match status" value="1"/>
</dbReference>
<dbReference type="InterPro" id="IPR006061">
    <property type="entry name" value="SBP_1_CS"/>
</dbReference>
<reference evidence="6" key="1">
    <citation type="submission" date="2016-02" db="EMBL/GenBank/DDBJ databases">
        <authorList>
            <person name="Holder M.E."/>
            <person name="Ajami N.J."/>
            <person name="Petrosino J.F."/>
        </authorList>
    </citation>
    <scope>NUCLEOTIDE SEQUENCE [LARGE SCALE GENOMIC DNA]</scope>
    <source>
        <strain evidence="6">CCUG 36733</strain>
    </source>
</reference>
<name>A0A109W209_ACTRD</name>
<evidence type="ECO:0000256" key="2">
    <source>
        <dbReference type="ARBA" id="ARBA00022448"/>
    </source>
</evidence>
<dbReference type="OrthoDB" id="8478044at2"/>
<dbReference type="Pfam" id="PF01547">
    <property type="entry name" value="SBP_bac_1"/>
    <property type="match status" value="1"/>
</dbReference>
<organism evidence="5 6">
    <name type="scientific">Actinomyces radicidentis</name>
    <dbReference type="NCBI Taxonomy" id="111015"/>
    <lineage>
        <taxon>Bacteria</taxon>
        <taxon>Bacillati</taxon>
        <taxon>Actinomycetota</taxon>
        <taxon>Actinomycetes</taxon>
        <taxon>Actinomycetales</taxon>
        <taxon>Actinomycetaceae</taxon>
        <taxon>Actinomyces</taxon>
    </lineage>
</organism>
<proteinExistence type="inferred from homology"/>
<dbReference type="GO" id="GO:0055085">
    <property type="term" value="P:transmembrane transport"/>
    <property type="evidence" value="ECO:0007669"/>
    <property type="project" value="InterPro"/>
</dbReference>
<dbReference type="Proteomes" id="UP000065220">
    <property type="component" value="Chromosome"/>
</dbReference>
<evidence type="ECO:0000256" key="3">
    <source>
        <dbReference type="ARBA" id="ARBA00022729"/>
    </source>
</evidence>
<dbReference type="InterPro" id="IPR050490">
    <property type="entry name" value="Bact_solute-bd_prot1"/>
</dbReference>
<feature type="signal peptide" evidence="4">
    <location>
        <begin position="1"/>
        <end position="27"/>
    </location>
</feature>
<protein>
    <submittedName>
        <fullName evidence="5">Sugar ABC transporter substrate-binding protein</fullName>
    </submittedName>
</protein>
<keyword evidence="6" id="KW-1185">Reference proteome</keyword>
<dbReference type="PANTHER" id="PTHR43649:SF12">
    <property type="entry name" value="DIACETYLCHITOBIOSE BINDING PROTEIN DASA"/>
    <property type="match status" value="1"/>
</dbReference>
<dbReference type="PROSITE" id="PS51257">
    <property type="entry name" value="PROKAR_LIPOPROTEIN"/>
    <property type="match status" value="1"/>
</dbReference>
<gene>
    <name evidence="5" type="ORF">AXF14_00970</name>
</gene>
<dbReference type="Gene3D" id="3.40.190.10">
    <property type="entry name" value="Periplasmic binding protein-like II"/>
    <property type="match status" value="2"/>
</dbReference>
<evidence type="ECO:0000313" key="6">
    <source>
        <dbReference type="Proteomes" id="UP000065220"/>
    </source>
</evidence>
<evidence type="ECO:0000256" key="1">
    <source>
        <dbReference type="ARBA" id="ARBA00008520"/>
    </source>
</evidence>
<dbReference type="InterPro" id="IPR006059">
    <property type="entry name" value="SBP"/>
</dbReference>
<feature type="chain" id="PRO_5038509766" evidence="4">
    <location>
        <begin position="28"/>
        <end position="423"/>
    </location>
</feature>